<dbReference type="AlphaFoldDB" id="A0A2M8PEQ6"/>
<proteinExistence type="predicted"/>
<organism evidence="2 3">
    <name type="scientific">Candidatus Thermofonsia Clade 1 bacterium</name>
    <dbReference type="NCBI Taxonomy" id="2364210"/>
    <lineage>
        <taxon>Bacteria</taxon>
        <taxon>Bacillati</taxon>
        <taxon>Chloroflexota</taxon>
        <taxon>Candidatus Thermofontia</taxon>
        <taxon>Candidatus Thermofonsia Clade 1</taxon>
    </lineage>
</organism>
<evidence type="ECO:0000313" key="2">
    <source>
        <dbReference type="EMBL" id="PJF35991.1"/>
    </source>
</evidence>
<feature type="chain" id="PRO_5030053706" evidence="1">
    <location>
        <begin position="23"/>
        <end position="122"/>
    </location>
</feature>
<comment type="caution">
    <text evidence="2">The sequence shown here is derived from an EMBL/GenBank/DDBJ whole genome shotgun (WGS) entry which is preliminary data.</text>
</comment>
<name>A0A2M8PEQ6_9CHLR</name>
<reference evidence="2 3" key="1">
    <citation type="submission" date="2017-11" db="EMBL/GenBank/DDBJ databases">
        <title>Evolution of Phototrophy in the Chloroflexi Phylum Driven by Horizontal Gene Transfer.</title>
        <authorList>
            <person name="Ward L.M."/>
            <person name="Hemp J."/>
            <person name="Shih P.M."/>
            <person name="Mcglynn S.E."/>
            <person name="Fischer W."/>
        </authorList>
    </citation>
    <scope>NUCLEOTIDE SEQUENCE [LARGE SCALE GENOMIC DNA]</scope>
    <source>
        <strain evidence="2">JP3_13</strain>
    </source>
</reference>
<keyword evidence="1" id="KW-0732">Signal</keyword>
<gene>
    <name evidence="2" type="ORF">CUN49_07705</name>
</gene>
<feature type="signal peptide" evidence="1">
    <location>
        <begin position="1"/>
        <end position="22"/>
    </location>
</feature>
<dbReference type="EMBL" id="PGTM01000089">
    <property type="protein sequence ID" value="PJF35991.1"/>
    <property type="molecule type" value="Genomic_DNA"/>
</dbReference>
<evidence type="ECO:0000313" key="3">
    <source>
        <dbReference type="Proteomes" id="UP000229681"/>
    </source>
</evidence>
<evidence type="ECO:0000256" key="1">
    <source>
        <dbReference type="SAM" id="SignalP"/>
    </source>
</evidence>
<accession>A0A2M8PEQ6</accession>
<protein>
    <submittedName>
        <fullName evidence="2">Uncharacterized protein</fullName>
    </submittedName>
</protein>
<dbReference type="Proteomes" id="UP000229681">
    <property type="component" value="Unassembled WGS sequence"/>
</dbReference>
<sequence>MLSKKVVIAVLSLVVVATAIFAFVTNTNVQAQYAPGPETLCGGQVRFQVRLFGDTQAYADNALTQPAVVLVATRPDKIRSKWLICENSINNRAWAIFFVNRILYIPAGSGELVPRQFRDNQP</sequence>